<dbReference type="GO" id="GO:0003677">
    <property type="term" value="F:DNA binding"/>
    <property type="evidence" value="ECO:0007669"/>
    <property type="project" value="UniProtKB-KW"/>
</dbReference>
<proteinExistence type="predicted"/>
<dbReference type="PROSITE" id="PS50863">
    <property type="entry name" value="B3"/>
    <property type="match status" value="1"/>
</dbReference>
<keyword evidence="2" id="KW-0805">Transcription regulation</keyword>
<dbReference type="PANTHER" id="PTHR47481">
    <property type="match status" value="1"/>
</dbReference>
<comment type="subcellular location">
    <subcellularLocation>
        <location evidence="1">Nucleus</location>
    </subcellularLocation>
</comment>
<gene>
    <name evidence="8" type="ORF">QYE76_039886</name>
</gene>
<dbReference type="Pfam" id="PF14223">
    <property type="entry name" value="Retrotran_gag_2"/>
    <property type="match status" value="1"/>
</dbReference>
<dbReference type="InterPro" id="IPR015300">
    <property type="entry name" value="DNA-bd_pseudobarrel_sf"/>
</dbReference>
<evidence type="ECO:0000256" key="4">
    <source>
        <dbReference type="ARBA" id="ARBA00023163"/>
    </source>
</evidence>
<keyword evidence="5" id="KW-0539">Nucleus</keyword>
<sequence>MVFKPTFSRLRIPHDFVRWFGEIPSNIIVTTNTGYYWRMTTVREGDDAYIDQGWVAFAVDHQLQIGQFLVFKKVSTFQYNVVIFDYTCTEVMTMCRYHGDATSRPPARRAHPSAAALVPPPRVLLLTPRRRHRAFLPNPSVVAVPRARVVMSSLSNASNPFASDASDDFSFPNPATLREVHITDHIPVKLSFADKNHHAWRTYFYLLFREYNLRDHIDGSVDLFARRDPDWLAIDATIICWLFLTISSDIFKMVVREGDDAHTVWTKINRLFTDNKLQRIVFLQQEFFGTPQNDQTLDAYCLRLKAISDELHDLGFKIGDEILLSTLTAGLNEDLGNAASNLTLMTEPTFERAVTYLKLEERRLKNLRTRAVHTTFAAGYHAPAPPAPAPPQQVSRP</sequence>
<name>A0AAD8WUX8_LOLMU</name>
<keyword evidence="4" id="KW-0804">Transcription</keyword>
<evidence type="ECO:0000259" key="7">
    <source>
        <dbReference type="PROSITE" id="PS50863"/>
    </source>
</evidence>
<dbReference type="AlphaFoldDB" id="A0AAD8WUX8"/>
<dbReference type="Proteomes" id="UP001231189">
    <property type="component" value="Unassembled WGS sequence"/>
</dbReference>
<dbReference type="CDD" id="cd10017">
    <property type="entry name" value="B3_DNA"/>
    <property type="match status" value="1"/>
</dbReference>
<dbReference type="EMBL" id="JAUUTY010000002">
    <property type="protein sequence ID" value="KAK1679038.1"/>
    <property type="molecule type" value="Genomic_DNA"/>
</dbReference>
<evidence type="ECO:0000313" key="9">
    <source>
        <dbReference type="Proteomes" id="UP001231189"/>
    </source>
</evidence>
<dbReference type="SMART" id="SM01019">
    <property type="entry name" value="B3"/>
    <property type="match status" value="1"/>
</dbReference>
<feature type="domain" description="TF-B3" evidence="7">
    <location>
        <begin position="1"/>
        <end position="87"/>
    </location>
</feature>
<dbReference type="InterPro" id="IPR003340">
    <property type="entry name" value="B3_DNA-bd"/>
</dbReference>
<protein>
    <recommendedName>
        <fullName evidence="7">TF-B3 domain-containing protein</fullName>
    </recommendedName>
</protein>
<keyword evidence="9" id="KW-1185">Reference proteome</keyword>
<dbReference type="GO" id="GO:0005634">
    <property type="term" value="C:nucleus"/>
    <property type="evidence" value="ECO:0007669"/>
    <property type="project" value="UniProtKB-SubCell"/>
</dbReference>
<evidence type="ECO:0000313" key="8">
    <source>
        <dbReference type="EMBL" id="KAK1679038.1"/>
    </source>
</evidence>
<comment type="caution">
    <text evidence="8">The sequence shown here is derived from an EMBL/GenBank/DDBJ whole genome shotgun (WGS) entry which is preliminary data.</text>
</comment>
<dbReference type="Gene3D" id="2.40.330.10">
    <property type="entry name" value="DNA-binding pseudobarrel domain"/>
    <property type="match status" value="1"/>
</dbReference>
<dbReference type="Pfam" id="PF02362">
    <property type="entry name" value="B3"/>
    <property type="match status" value="1"/>
</dbReference>
<evidence type="ECO:0000256" key="2">
    <source>
        <dbReference type="ARBA" id="ARBA00023015"/>
    </source>
</evidence>
<reference evidence="8" key="1">
    <citation type="submission" date="2023-07" db="EMBL/GenBank/DDBJ databases">
        <title>A chromosome-level genome assembly of Lolium multiflorum.</title>
        <authorList>
            <person name="Chen Y."/>
            <person name="Copetti D."/>
            <person name="Kolliker R."/>
            <person name="Studer B."/>
        </authorList>
    </citation>
    <scope>NUCLEOTIDE SEQUENCE</scope>
    <source>
        <strain evidence="8">02402/16</strain>
        <tissue evidence="8">Leaf</tissue>
    </source>
</reference>
<organism evidence="8 9">
    <name type="scientific">Lolium multiflorum</name>
    <name type="common">Italian ryegrass</name>
    <name type="synonym">Lolium perenne subsp. multiflorum</name>
    <dbReference type="NCBI Taxonomy" id="4521"/>
    <lineage>
        <taxon>Eukaryota</taxon>
        <taxon>Viridiplantae</taxon>
        <taxon>Streptophyta</taxon>
        <taxon>Embryophyta</taxon>
        <taxon>Tracheophyta</taxon>
        <taxon>Spermatophyta</taxon>
        <taxon>Magnoliopsida</taxon>
        <taxon>Liliopsida</taxon>
        <taxon>Poales</taxon>
        <taxon>Poaceae</taxon>
        <taxon>BOP clade</taxon>
        <taxon>Pooideae</taxon>
        <taxon>Poodae</taxon>
        <taxon>Poeae</taxon>
        <taxon>Poeae Chloroplast Group 2 (Poeae type)</taxon>
        <taxon>Loliodinae</taxon>
        <taxon>Loliinae</taxon>
        <taxon>Lolium</taxon>
    </lineage>
</organism>
<accession>A0AAD8WUX8</accession>
<dbReference type="SUPFAM" id="SSF101936">
    <property type="entry name" value="DNA-binding pseudobarrel domain"/>
    <property type="match status" value="1"/>
</dbReference>
<evidence type="ECO:0000256" key="6">
    <source>
        <dbReference type="SAM" id="MobiDB-lite"/>
    </source>
</evidence>
<dbReference type="PANTHER" id="PTHR47481:SF10">
    <property type="entry name" value="COPIA-LIKE POLYPROTEIN_RETROTRANSPOSON"/>
    <property type="match status" value="1"/>
</dbReference>
<evidence type="ECO:0000256" key="1">
    <source>
        <dbReference type="ARBA" id="ARBA00004123"/>
    </source>
</evidence>
<keyword evidence="3" id="KW-0238">DNA-binding</keyword>
<evidence type="ECO:0000256" key="3">
    <source>
        <dbReference type="ARBA" id="ARBA00023125"/>
    </source>
</evidence>
<evidence type="ECO:0000256" key="5">
    <source>
        <dbReference type="ARBA" id="ARBA00023242"/>
    </source>
</evidence>
<feature type="region of interest" description="Disordered" evidence="6">
    <location>
        <begin position="378"/>
        <end position="397"/>
    </location>
</feature>